<feature type="domain" description="Copper resistance protein D" evidence="11">
    <location>
        <begin position="334"/>
        <end position="424"/>
    </location>
</feature>
<protein>
    <submittedName>
        <fullName evidence="12">Copper resistance protein CopC</fullName>
    </submittedName>
</protein>
<evidence type="ECO:0000256" key="5">
    <source>
        <dbReference type="ARBA" id="ARBA00022729"/>
    </source>
</evidence>
<evidence type="ECO:0000259" key="10">
    <source>
        <dbReference type="Pfam" id="PF04234"/>
    </source>
</evidence>
<feature type="transmembrane region" description="Helical" evidence="9">
    <location>
        <begin position="273"/>
        <end position="291"/>
    </location>
</feature>
<dbReference type="InterPro" id="IPR007348">
    <property type="entry name" value="CopC_dom"/>
</dbReference>
<comment type="caution">
    <text evidence="12">The sequence shown here is derived from an EMBL/GenBank/DDBJ whole genome shotgun (WGS) entry which is preliminary data.</text>
</comment>
<organism evidence="12 13">
    <name type="scientific">Paenibacillus whitsoniae</name>
    <dbReference type="NCBI Taxonomy" id="2496558"/>
    <lineage>
        <taxon>Bacteria</taxon>
        <taxon>Bacillati</taxon>
        <taxon>Bacillota</taxon>
        <taxon>Bacilli</taxon>
        <taxon>Bacillales</taxon>
        <taxon>Paenibacillaceae</taxon>
        <taxon>Paenibacillus</taxon>
    </lineage>
</organism>
<feature type="transmembrane region" description="Helical" evidence="9">
    <location>
        <begin position="408"/>
        <end position="429"/>
    </location>
</feature>
<feature type="transmembrane region" description="Helical" evidence="9">
    <location>
        <begin position="210"/>
        <end position="226"/>
    </location>
</feature>
<feature type="transmembrane region" description="Helical" evidence="9">
    <location>
        <begin position="169"/>
        <end position="189"/>
    </location>
</feature>
<dbReference type="GO" id="GO:0042597">
    <property type="term" value="C:periplasmic space"/>
    <property type="evidence" value="ECO:0007669"/>
    <property type="project" value="InterPro"/>
</dbReference>
<dbReference type="InterPro" id="IPR014755">
    <property type="entry name" value="Cu-Rt/internalin_Ig-like"/>
</dbReference>
<dbReference type="InterPro" id="IPR032694">
    <property type="entry name" value="CopC/D"/>
</dbReference>
<keyword evidence="6 9" id="KW-1133">Transmembrane helix</keyword>
<dbReference type="RefSeq" id="WP_126144714.1">
    <property type="nucleotide sequence ID" value="NZ_RXHU01000111.1"/>
</dbReference>
<evidence type="ECO:0000256" key="2">
    <source>
        <dbReference type="ARBA" id="ARBA00022475"/>
    </source>
</evidence>
<evidence type="ECO:0000256" key="7">
    <source>
        <dbReference type="ARBA" id="ARBA00023008"/>
    </source>
</evidence>
<keyword evidence="13" id="KW-1185">Reference proteome</keyword>
<keyword evidence="2" id="KW-1003">Cell membrane</keyword>
<dbReference type="GO" id="GO:0005507">
    <property type="term" value="F:copper ion binding"/>
    <property type="evidence" value="ECO:0007669"/>
    <property type="project" value="InterPro"/>
</dbReference>
<sequence>MNKGIRRVKGWRRPLSLAMLGLLIMLLAVSLGSVAPQSASAHASLVQSEPVSGSKLPQSPPEIKITFNEELDSGLYYIKVYDNSGKEVTSNKAHMNVQGNGIALGLPKLNDGVYLISYHVISADGHPVGGSYPFTVGNPPESDELTSSPALHNHDHGSGPLTTKGLLQYASRGLWFLTLLVLTGWVLWLRMPGAQGLQSKGELSAWTQNLQRGHLVALLLLIFTHIEDLLGGGGVEELWQLISATSIGISWVLLLALSLVGFLLVGRRLWLDVVWAIALLAAKSFSGHAASFSPKWLTIGLDFVHLAASACWAGGLVLLFVLWRKKDDKLGDYMRSFSRMAFISIVVLTVSGVLSVLLFLPNLHYLLYTTWGKLLLMKVGVVVLVAVVGFVIRLFLRKGSIQQTHIWVKLDLSLMVVIVALVGLITYMAPIPSNQPFTWHQMGEKVHVSVDISPKVPGTNTFDVSVWLPKNLGKPKQVLMILHNQDDETISPISVPLEPYVDSVQLQVEGYGTDLAKYDYKGQGAYLPFRGNWQVEMRVMDSDDNETVYTREFIVY</sequence>
<dbReference type="Pfam" id="PF04234">
    <property type="entry name" value="CopC"/>
    <property type="match status" value="1"/>
</dbReference>
<dbReference type="PANTHER" id="PTHR34820">
    <property type="entry name" value="INNER MEMBRANE PROTEIN YEBZ"/>
    <property type="match status" value="1"/>
</dbReference>
<evidence type="ECO:0000256" key="8">
    <source>
        <dbReference type="ARBA" id="ARBA00023136"/>
    </source>
</evidence>
<evidence type="ECO:0000259" key="11">
    <source>
        <dbReference type="Pfam" id="PF05425"/>
    </source>
</evidence>
<keyword evidence="7" id="KW-0186">Copper</keyword>
<reference evidence="12 13" key="1">
    <citation type="submission" date="2018-12" db="EMBL/GenBank/DDBJ databases">
        <title>Bacillus ochoae sp. nov., Paenibacillus whitsoniae sp. nov., Paenibacillus spiritus sp. nov. Isolated from the Mars Exploration Rover during spacecraft assembly.</title>
        <authorList>
            <person name="Seuylemezian A."/>
            <person name="Vaishampayan P."/>
        </authorList>
    </citation>
    <scope>NUCLEOTIDE SEQUENCE [LARGE SCALE GENOMIC DNA]</scope>
    <source>
        <strain evidence="12 13">MER 54</strain>
    </source>
</reference>
<evidence type="ECO:0000313" key="13">
    <source>
        <dbReference type="Proteomes" id="UP000276128"/>
    </source>
</evidence>
<keyword evidence="3 9" id="KW-0812">Transmembrane</keyword>
<dbReference type="OrthoDB" id="2353937at2"/>
<evidence type="ECO:0000256" key="3">
    <source>
        <dbReference type="ARBA" id="ARBA00022692"/>
    </source>
</evidence>
<evidence type="ECO:0000256" key="4">
    <source>
        <dbReference type="ARBA" id="ARBA00022723"/>
    </source>
</evidence>
<dbReference type="Pfam" id="PF05425">
    <property type="entry name" value="CopD"/>
    <property type="match status" value="1"/>
</dbReference>
<evidence type="ECO:0000313" key="12">
    <source>
        <dbReference type="EMBL" id="RTE02773.1"/>
    </source>
</evidence>
<dbReference type="GO" id="GO:0005886">
    <property type="term" value="C:plasma membrane"/>
    <property type="evidence" value="ECO:0007669"/>
    <property type="project" value="UniProtKB-SubCell"/>
</dbReference>
<feature type="transmembrane region" description="Helical" evidence="9">
    <location>
        <begin position="375"/>
        <end position="396"/>
    </location>
</feature>
<name>A0A430J569_9BACL</name>
<feature type="transmembrane region" description="Helical" evidence="9">
    <location>
        <begin position="303"/>
        <end position="322"/>
    </location>
</feature>
<proteinExistence type="predicted"/>
<dbReference type="InterPro" id="IPR008457">
    <property type="entry name" value="Cu-R_CopD_dom"/>
</dbReference>
<dbReference type="EMBL" id="RXHU01000111">
    <property type="protein sequence ID" value="RTE02773.1"/>
    <property type="molecule type" value="Genomic_DNA"/>
</dbReference>
<feature type="transmembrane region" description="Helical" evidence="9">
    <location>
        <begin position="238"/>
        <end position="266"/>
    </location>
</feature>
<keyword evidence="4" id="KW-0479">Metal-binding</keyword>
<feature type="transmembrane region" description="Helical" evidence="9">
    <location>
        <begin position="342"/>
        <end position="363"/>
    </location>
</feature>
<evidence type="ECO:0000256" key="6">
    <source>
        <dbReference type="ARBA" id="ARBA00022989"/>
    </source>
</evidence>
<accession>A0A430J569</accession>
<dbReference type="GO" id="GO:0046688">
    <property type="term" value="P:response to copper ion"/>
    <property type="evidence" value="ECO:0007669"/>
    <property type="project" value="InterPro"/>
</dbReference>
<dbReference type="Proteomes" id="UP000276128">
    <property type="component" value="Unassembled WGS sequence"/>
</dbReference>
<feature type="domain" description="CopC" evidence="10">
    <location>
        <begin position="42"/>
        <end position="136"/>
    </location>
</feature>
<keyword evidence="8 9" id="KW-0472">Membrane</keyword>
<comment type="subcellular location">
    <subcellularLocation>
        <location evidence="1">Cell membrane</location>
        <topology evidence="1">Multi-pass membrane protein</topology>
    </subcellularLocation>
</comment>
<gene>
    <name evidence="12" type="ORF">EJQ19_28945</name>
</gene>
<dbReference type="PANTHER" id="PTHR34820:SF4">
    <property type="entry name" value="INNER MEMBRANE PROTEIN YEBZ"/>
    <property type="match status" value="1"/>
</dbReference>
<dbReference type="AlphaFoldDB" id="A0A430J569"/>
<dbReference type="GO" id="GO:0006825">
    <property type="term" value="P:copper ion transport"/>
    <property type="evidence" value="ECO:0007669"/>
    <property type="project" value="InterPro"/>
</dbReference>
<keyword evidence="5" id="KW-0732">Signal</keyword>
<evidence type="ECO:0000256" key="1">
    <source>
        <dbReference type="ARBA" id="ARBA00004651"/>
    </source>
</evidence>
<dbReference type="Gene3D" id="2.60.40.1220">
    <property type="match status" value="1"/>
</dbReference>
<dbReference type="SUPFAM" id="SSF81296">
    <property type="entry name" value="E set domains"/>
    <property type="match status" value="1"/>
</dbReference>
<dbReference type="InterPro" id="IPR014756">
    <property type="entry name" value="Ig_E-set"/>
</dbReference>
<evidence type="ECO:0000256" key="9">
    <source>
        <dbReference type="SAM" id="Phobius"/>
    </source>
</evidence>